<proteinExistence type="predicted"/>
<name>A0ACB0LIR0_TRIPR</name>
<evidence type="ECO:0000313" key="2">
    <source>
        <dbReference type="Proteomes" id="UP001177021"/>
    </source>
</evidence>
<dbReference type="EMBL" id="CASHSV030000615">
    <property type="protein sequence ID" value="CAJ2669276.1"/>
    <property type="molecule type" value="Genomic_DNA"/>
</dbReference>
<reference evidence="1" key="1">
    <citation type="submission" date="2023-10" db="EMBL/GenBank/DDBJ databases">
        <authorList>
            <person name="Rodriguez Cubillos JULIANA M."/>
            <person name="De Vega J."/>
        </authorList>
    </citation>
    <scope>NUCLEOTIDE SEQUENCE</scope>
</reference>
<dbReference type="Proteomes" id="UP001177021">
    <property type="component" value="Unassembled WGS sequence"/>
</dbReference>
<gene>
    <name evidence="1" type="ORF">MILVUS5_LOCUS33515</name>
</gene>
<comment type="caution">
    <text evidence="1">The sequence shown here is derived from an EMBL/GenBank/DDBJ whole genome shotgun (WGS) entry which is preliminary data.</text>
</comment>
<keyword evidence="2" id="KW-1185">Reference proteome</keyword>
<evidence type="ECO:0000313" key="1">
    <source>
        <dbReference type="EMBL" id="CAJ2669276.1"/>
    </source>
</evidence>
<accession>A0ACB0LIR0</accession>
<protein>
    <submittedName>
        <fullName evidence="1">Uncharacterized protein</fullName>
    </submittedName>
</protein>
<organism evidence="1 2">
    <name type="scientific">Trifolium pratense</name>
    <name type="common">Red clover</name>
    <dbReference type="NCBI Taxonomy" id="57577"/>
    <lineage>
        <taxon>Eukaryota</taxon>
        <taxon>Viridiplantae</taxon>
        <taxon>Streptophyta</taxon>
        <taxon>Embryophyta</taxon>
        <taxon>Tracheophyta</taxon>
        <taxon>Spermatophyta</taxon>
        <taxon>Magnoliopsida</taxon>
        <taxon>eudicotyledons</taxon>
        <taxon>Gunneridae</taxon>
        <taxon>Pentapetalae</taxon>
        <taxon>rosids</taxon>
        <taxon>fabids</taxon>
        <taxon>Fabales</taxon>
        <taxon>Fabaceae</taxon>
        <taxon>Papilionoideae</taxon>
        <taxon>50 kb inversion clade</taxon>
        <taxon>NPAAA clade</taxon>
        <taxon>Hologalegina</taxon>
        <taxon>IRL clade</taxon>
        <taxon>Trifolieae</taxon>
        <taxon>Trifolium</taxon>
    </lineage>
</organism>
<sequence length="997" mass="113709">MGREKSEYWSHVTTEANDPKWMCNHCKKKFGGGASRIEAHLLGDKRGGIRKCSKYLVNEVVNNNMASTSSNPPQPVINTIHDVTHDQGVNGSGCNTSVSESEIPLKQLVLDLDFEENDIANQLQCLESRGKKRKSKVDDWLKGLQDIKKSTVRCMNNLNDTHRVSELIQKMKRHKEEKPLTLSTEYVGGELDENIKKVLKLLDDDKLFVIGIYGMGGVGKTLLATLVENEVKRKKTFKDVFWITVSDNTNISKLQHDIARRIGVKLDEDDERIRAYHLSSTLEKKEKSVLILDDVWRYIDLEKVGIIPKVNGIKVIVTSRLEHVCHQMDCQPYAIIQVDPLSCHTEDEYESENSDEDEVDEDLELFKLKLGHDGTPKTLPHEIEKIARCIVERFHGLPLGISVMARTMKGIDDIHQWKHALNQLKRFEMGPEVEEEVFKVLKRSYDNLMDKDLQNCFLSFALLSIDGFDGEMIEKEELIMKLVDNGQINKNMCLEEIFDEGNTILNMLDSHSLISYEFFGLCTHPLVRSMACYTMKEGQRNVIVELNERFTKIPLLFGCATDLEFVHIRNCGIEEISEDLSPNCPKLSTLIINKVFNHVPESFFKYMNSLSILDLSYNSLVSLPNSITNLRSLVSLILKGCYSLKHVPPLGELQALSRLVISYTSIEEAPQGLEKLNNLKWLDLSENERLDLELGSFSSYLTKLQYLDLRNTRAVIKVEDVQRMKILECFGGAIDCNQFMQNNLDMSFGLIKTYHLILGNVCGKSEWKSRSNLTRGDFKNSCIEFQDCDRFSHILPKDHTLLRIYKNNHWVWLCDVLSYSTSSSVRSIEIDDCHKLESLFCLSGSCSFCTKIHKLEILSLSQLKSLTVICEDVVDVGQSLSPVGIFSCLKEINISFCNLIEKLLTPQLVQQLHNLEEITVSDCNSMKEIFAVSNNDDNDNSIITLPKLTILELKDLPELKIVCKGIIHCGSLPEVDIRFCPRLDRRPTIKIFEIPYF</sequence>